<keyword evidence="3" id="KW-1185">Reference proteome</keyword>
<reference evidence="2 3" key="1">
    <citation type="journal article" date="2020" name="bioRxiv">
        <title>Metabolic contributions of an alphaproteobacterial endosymbiont in the apicomplexan Cardiosporidium cionae.</title>
        <authorList>
            <person name="Hunter E.S."/>
            <person name="Paight C.J."/>
            <person name="Lane C.E."/>
        </authorList>
    </citation>
    <scope>NUCLEOTIDE SEQUENCE [LARGE SCALE GENOMIC DNA]</scope>
    <source>
        <strain evidence="2">ESH_2018</strain>
    </source>
</reference>
<name>A0ABQ7JGJ2_9APIC</name>
<organism evidence="2 3">
    <name type="scientific">Cardiosporidium cionae</name>
    <dbReference type="NCBI Taxonomy" id="476202"/>
    <lineage>
        <taxon>Eukaryota</taxon>
        <taxon>Sar</taxon>
        <taxon>Alveolata</taxon>
        <taxon>Apicomplexa</taxon>
        <taxon>Aconoidasida</taxon>
        <taxon>Nephromycida</taxon>
        <taxon>Cardiosporidium</taxon>
    </lineage>
</organism>
<dbReference type="PANTHER" id="PTHR21228:SF40">
    <property type="entry name" value="LD45607P"/>
    <property type="match status" value="1"/>
</dbReference>
<proteinExistence type="predicted"/>
<dbReference type="Proteomes" id="UP000823046">
    <property type="component" value="Unassembled WGS sequence"/>
</dbReference>
<dbReference type="EMBL" id="JADAQX010000001">
    <property type="protein sequence ID" value="KAF8823131.1"/>
    <property type="molecule type" value="Genomic_DNA"/>
</dbReference>
<sequence>MWAKRRGHALLTCFSPSLGNRIFCISQSKCAFSATSTPALSIFDKLNAANSPNEGSLEPYYHRGNTETVSSKDVVLQFAHAAKAKISRPHIWHELTKSALLQLTKYSAVEILILLQAYGASGYRDLIALQALSEALYWRAWSAPLSPRILTGITHSFCRLSPTLRHINTFLETIRKPMYKWNPKDNVNLFRFLVQFKLKDEIADLHLYDDLYDRIMLQFGTMYHYELAAVCKTVSQISPKERREEFHCIFERLCQHCMRTMKSIPTTVLMQLSQSLLVETLPCLPSSYMEILRCHTLDHLNTLKPYTLAFILIILRKYNYRDERILKAIAERVEQTAKTFSSKQLASVLYSFALLNYRPTKFISSISTTLFDVFESQDADSSSLISSQLGPLPQFSMSPSKTKLSGNSNGETFFSESTNAFKRLKKGFDSTPLSAPDVPPLPTLFEKQTVNASLVSGETSIKFKSIPSSLPLTLTPSTSLLSALFFYSSSHNPKKDVNFLSYLVDIVITLSHQRTRINEKLNACPSPFVGNNKFDEEGYAVIQRTDETLQDASIKQTLSTETTTKSLSFVKEATHHSHASGVYYLTQWPSSEVLLSEEFLPYSKNAKVCVSRKALSSKGYFSTESIPSLEKTPTEIQYMPMPASPLQTQPLETKKFGVMPDNRRKIQPFIRRDFVDTKTAEHADVSLSSSVFTPSSSYVNSTLVSRVGNMTLSKSAIPRESKEFYSAEKGKFVPILDDVEHAVETILWDSEQWLALQAIESSLALLPDTEPRISSPNDCAISISSSMSVPTNEILSGNKKVSKPRKMRLSKDISGSDSRVYTLPAQSMVSHVQKRHGTETQLNEIDTAISPLTEDCISRRLKIPAILPQGSIVGKIFPVASSVNMKLSQHPARRRWLQRLKLSPSLSQGRFPLLMHTPHPPPTSTIKTVHPRRGGNTKPTAALKRVLKRQKYSPFKIFENVALNQQKWKLLRYSFLRPYTRATEEDFIHPVGHIVQRNSPVLLDTVLRVQPERRRVRHHPFLRKEVRRIVERMTAENITRRQRVLEGRRLSLGASMDASLCFDKRDRISIGNEHNRRMPDISFDASLRTMTSLLQKYLLRRSYLPSVLGVSQRDISLQKSNVSLAETFKFSPRHLAMIAESCVGLETHSRILVLCEVLAIDFWRNLQGEAIDSEEGLLAADLKSQRQVSHTFVRRDMNRIITYTAAVLPLKLEEESFLDTLQHCLLRYVIKKPLLTSPCESSSSSSASRRGISTFENLTTSCLLSLDEMASILKAIRVFYPLECSSKNMNIQENLAHSLKISTCEAAIFNLDQLTKMTPSPAHLPAKESQRMAELSPKAKTTAQFPPAHRVETLSYGTIHDRKHR</sequence>
<evidence type="ECO:0000256" key="1">
    <source>
        <dbReference type="SAM" id="MobiDB-lite"/>
    </source>
</evidence>
<gene>
    <name evidence="2" type="ORF">IE077_003052</name>
</gene>
<accession>A0ABQ7JGJ2</accession>
<dbReference type="PANTHER" id="PTHR21228">
    <property type="entry name" value="FAST LEU-RICH DOMAIN-CONTAINING"/>
    <property type="match status" value="1"/>
</dbReference>
<evidence type="ECO:0000313" key="2">
    <source>
        <dbReference type="EMBL" id="KAF8823131.1"/>
    </source>
</evidence>
<evidence type="ECO:0000313" key="3">
    <source>
        <dbReference type="Proteomes" id="UP000823046"/>
    </source>
</evidence>
<feature type="region of interest" description="Disordered" evidence="1">
    <location>
        <begin position="916"/>
        <end position="938"/>
    </location>
</feature>
<protein>
    <submittedName>
        <fullName evidence="2">Uncharacterized protein</fullName>
    </submittedName>
</protein>
<feature type="non-terminal residue" evidence="2">
    <location>
        <position position="1365"/>
    </location>
</feature>
<dbReference type="InterPro" id="IPR050870">
    <property type="entry name" value="FAST_kinase"/>
</dbReference>
<comment type="caution">
    <text evidence="2">The sequence shown here is derived from an EMBL/GenBank/DDBJ whole genome shotgun (WGS) entry which is preliminary data.</text>
</comment>